<proteinExistence type="predicted"/>
<sequence length="252" mass="27318">MSALLWLRGAGAGFDMRPAHPHTVSVHHGRLRHPHTGVYTRDLNTATHTPRDTATVHPQPCTQPGRQPRDPGSWLRPIALFNVSTVSPPSSPPPRRLRGPQPTQLARRLLPRWQAPLSTTPPANLLPMARRLQPVRRDTTAPELQPRSRPSHVTPPPRQIPGTLASLSSRSLRRARISPDRYTIPLLHRAVPASPRPRATNLTLKHLGSALGVRCASPEGVPLKATALGTSAQGTPKRDPTPGPPIAGQPAL</sequence>
<accession>A0A1G4M776</accession>
<feature type="compositionally biased region" description="Pro residues" evidence="1">
    <location>
        <begin position="241"/>
        <end position="252"/>
    </location>
</feature>
<keyword evidence="3" id="KW-1185">Reference proteome</keyword>
<feature type="region of interest" description="Disordered" evidence="1">
    <location>
        <begin position="224"/>
        <end position="252"/>
    </location>
</feature>
<dbReference type="Proteomes" id="UP000190831">
    <property type="component" value="Chromosome A"/>
</dbReference>
<evidence type="ECO:0000313" key="2">
    <source>
        <dbReference type="EMBL" id="SCV99650.1"/>
    </source>
</evidence>
<evidence type="ECO:0000313" key="3">
    <source>
        <dbReference type="Proteomes" id="UP000190831"/>
    </source>
</evidence>
<protein>
    <submittedName>
        <fullName evidence="2">LAFE_0A07866g1_1</fullName>
    </submittedName>
</protein>
<reference evidence="2 3" key="1">
    <citation type="submission" date="2016-03" db="EMBL/GenBank/DDBJ databases">
        <authorList>
            <person name="Devillers H."/>
        </authorList>
    </citation>
    <scope>NUCLEOTIDE SEQUENCE [LARGE SCALE GENOMIC DNA]</scope>
    <source>
        <strain evidence="2">CBS 6772</strain>
    </source>
</reference>
<evidence type="ECO:0000256" key="1">
    <source>
        <dbReference type="SAM" id="MobiDB-lite"/>
    </source>
</evidence>
<dbReference type="AlphaFoldDB" id="A0A1G4M776"/>
<gene>
    <name evidence="2" type="ORF">LAFE_0A07866G</name>
</gene>
<feature type="region of interest" description="Disordered" evidence="1">
    <location>
        <begin position="46"/>
        <end position="74"/>
    </location>
</feature>
<feature type="region of interest" description="Disordered" evidence="1">
    <location>
        <begin position="136"/>
        <end position="171"/>
    </location>
</feature>
<name>A0A1G4M776_LACFM</name>
<dbReference type="EMBL" id="LT598487">
    <property type="protein sequence ID" value="SCV99650.1"/>
    <property type="molecule type" value="Genomic_DNA"/>
</dbReference>
<organism evidence="2 3">
    <name type="scientific">Lachancea fermentati</name>
    <name type="common">Zygosaccharomyces fermentati</name>
    <dbReference type="NCBI Taxonomy" id="4955"/>
    <lineage>
        <taxon>Eukaryota</taxon>
        <taxon>Fungi</taxon>
        <taxon>Dikarya</taxon>
        <taxon>Ascomycota</taxon>
        <taxon>Saccharomycotina</taxon>
        <taxon>Saccharomycetes</taxon>
        <taxon>Saccharomycetales</taxon>
        <taxon>Saccharomycetaceae</taxon>
        <taxon>Lachancea</taxon>
    </lineage>
</organism>